<name>A0A4Y8L5F7_9BACT</name>
<gene>
    <name evidence="1" type="ORF">E2605_07440</name>
</gene>
<evidence type="ECO:0000313" key="1">
    <source>
        <dbReference type="EMBL" id="TFD97491.1"/>
    </source>
</evidence>
<dbReference type="OrthoDB" id="1031474at2"/>
<dbReference type="EMBL" id="SOML01000003">
    <property type="protein sequence ID" value="TFD97491.1"/>
    <property type="molecule type" value="Genomic_DNA"/>
</dbReference>
<dbReference type="AlphaFoldDB" id="A0A4Y8L5F7"/>
<keyword evidence="2" id="KW-1185">Reference proteome</keyword>
<evidence type="ECO:0000313" key="2">
    <source>
        <dbReference type="Proteomes" id="UP000297861"/>
    </source>
</evidence>
<protein>
    <submittedName>
        <fullName evidence="1">Uncharacterized protein</fullName>
    </submittedName>
</protein>
<sequence>MTKQEAIIEMQKGVKVMHTYFSPWEWITLKSGEFLFEDGYTVDPDLFWADRQGEEWEIGWDYFPE</sequence>
<dbReference type="Proteomes" id="UP000297861">
    <property type="component" value="Unassembled WGS sequence"/>
</dbReference>
<comment type="caution">
    <text evidence="1">The sequence shown here is derived from an EMBL/GenBank/DDBJ whole genome shotgun (WGS) entry which is preliminary data.</text>
</comment>
<accession>A0A4Y8L5F7</accession>
<organism evidence="1 2">
    <name type="scientific">Dysgonomonas capnocytophagoides</name>
    <dbReference type="NCBI Taxonomy" id="45254"/>
    <lineage>
        <taxon>Bacteria</taxon>
        <taxon>Pseudomonadati</taxon>
        <taxon>Bacteroidota</taxon>
        <taxon>Bacteroidia</taxon>
        <taxon>Bacteroidales</taxon>
        <taxon>Dysgonomonadaceae</taxon>
        <taxon>Dysgonomonas</taxon>
    </lineage>
</organism>
<proteinExistence type="predicted"/>
<reference evidence="1 2" key="1">
    <citation type="submission" date="2019-03" db="EMBL/GenBank/DDBJ databases">
        <title>San Antonio Military Medical Center submission to MRSN (WRAIR), pending publication.</title>
        <authorList>
            <person name="Blyth D.M."/>
            <person name="Mccarthy S.L."/>
            <person name="Schall S.E."/>
            <person name="Stam J.A."/>
            <person name="Ong A.C."/>
            <person name="Mcgann P.T."/>
        </authorList>
    </citation>
    <scope>NUCLEOTIDE SEQUENCE [LARGE SCALE GENOMIC DNA]</scope>
    <source>
        <strain evidence="1 2">MRSN571793</strain>
    </source>
</reference>
<dbReference type="RefSeq" id="WP_134435960.1">
    <property type="nucleotide sequence ID" value="NZ_SOML01000003.1"/>
</dbReference>